<sequence>MSLTNIEKVIIERDGHYVWWDECGDESGPVESKEKATAMVLQYVQYLNGDLKGPEEEITTSVISSLHLAKADEPLRMNHLNSHPIARDFYDFSLFLESLPGSPEMTDLQTRFQELRRRTEMHMNYALRMVG</sequence>
<accession>A0A6B9J321</accession>
<dbReference type="Proteomes" id="UP000436513">
    <property type="component" value="Segment"/>
</dbReference>
<proteinExistence type="predicted"/>
<name>A0A6B9J321_9CAUD</name>
<organism evidence="1 2">
    <name type="scientific">Rhizobium phage RL38J1</name>
    <dbReference type="NCBI Taxonomy" id="2663232"/>
    <lineage>
        <taxon>Viruses</taxon>
        <taxon>Duplodnaviria</taxon>
        <taxon>Heunggongvirae</taxon>
        <taxon>Uroviricota</taxon>
        <taxon>Caudoviricetes</taxon>
        <taxon>Pootjesviridae</taxon>
        <taxon>Innesvirus</taxon>
        <taxon>Innesvirus RL38J1</taxon>
    </lineage>
</organism>
<evidence type="ECO:0000313" key="1">
    <source>
        <dbReference type="EMBL" id="QGZ13952.1"/>
    </source>
</evidence>
<keyword evidence="2" id="KW-1185">Reference proteome</keyword>
<protein>
    <submittedName>
        <fullName evidence="1">Uncharacterized protein</fullName>
    </submittedName>
</protein>
<evidence type="ECO:0000313" key="2">
    <source>
        <dbReference type="Proteomes" id="UP000436513"/>
    </source>
</evidence>
<gene>
    <name evidence="1" type="ORF">RL38J1_190</name>
</gene>
<dbReference type="EMBL" id="MN549360">
    <property type="protein sequence ID" value="QGZ13952.1"/>
    <property type="molecule type" value="Genomic_DNA"/>
</dbReference>
<reference evidence="1 2" key="1">
    <citation type="submission" date="2019-10" db="EMBL/GenBank/DDBJ databases">
        <title>Complete genome sequence of bacteriophage vB_RLeM_RL38JI.</title>
        <authorList>
            <person name="Gunathilake D."/>
            <person name="Bhat S."/>
            <person name="Yost C.K."/>
            <person name="Hynes M.F."/>
        </authorList>
    </citation>
    <scope>NUCLEOTIDE SEQUENCE [LARGE SCALE GENOMIC DNA]</scope>
</reference>